<evidence type="ECO:0000313" key="2">
    <source>
        <dbReference type="Proteomes" id="UP000681610"/>
    </source>
</evidence>
<keyword evidence="2" id="KW-1185">Reference proteome</keyword>
<protein>
    <recommendedName>
        <fullName evidence="3">DUF1735 domain-containing protein</fullName>
    </recommendedName>
</protein>
<dbReference type="InterPro" id="IPR045607">
    <property type="entry name" value="DUF6452"/>
</dbReference>
<reference evidence="1 2" key="1">
    <citation type="submission" date="2021-03" db="EMBL/GenBank/DDBJ databases">
        <title>Isolation and description of Capnocytophaga bilenii sp. nov., a novel Capnocytophaga species, isolated from a gingivitis subject.</title>
        <authorList>
            <person name="Antezack A."/>
            <person name="Monnet-Corti V."/>
            <person name="La Scola B."/>
        </authorList>
    </citation>
    <scope>NUCLEOTIDE SEQUENCE [LARGE SCALE GENOMIC DNA]</scope>
    <source>
        <strain evidence="1 2">Marseille-Q4570</strain>
    </source>
</reference>
<name>A0ABS3PY94_9FLAO</name>
<proteinExistence type="predicted"/>
<gene>
    <name evidence="1" type="ORF">J4N46_07165</name>
</gene>
<evidence type="ECO:0008006" key="3">
    <source>
        <dbReference type="Google" id="ProtNLM"/>
    </source>
</evidence>
<dbReference type="Proteomes" id="UP000681610">
    <property type="component" value="Unassembled WGS sequence"/>
</dbReference>
<evidence type="ECO:0000313" key="1">
    <source>
        <dbReference type="EMBL" id="MBO1884202.1"/>
    </source>
</evidence>
<organism evidence="1 2">
    <name type="scientific">Capnocytophaga bilenii</name>
    <dbReference type="NCBI Taxonomy" id="2819369"/>
    <lineage>
        <taxon>Bacteria</taxon>
        <taxon>Pseudomonadati</taxon>
        <taxon>Bacteroidota</taxon>
        <taxon>Flavobacteriia</taxon>
        <taxon>Flavobacteriales</taxon>
        <taxon>Flavobacteriaceae</taxon>
        <taxon>Capnocytophaga</taxon>
    </lineage>
</organism>
<accession>A0ABS3PY94</accession>
<dbReference type="Pfam" id="PF20050">
    <property type="entry name" value="DUF6452"/>
    <property type="match status" value="1"/>
</dbReference>
<dbReference type="EMBL" id="JAGDYP010000004">
    <property type="protein sequence ID" value="MBO1884202.1"/>
    <property type="molecule type" value="Genomic_DNA"/>
</dbReference>
<comment type="caution">
    <text evidence="1">The sequence shown here is derived from an EMBL/GenBank/DDBJ whole genome shotgun (WGS) entry which is preliminary data.</text>
</comment>
<sequence length="145" mass="16079">MAVVGCESDEICDRNVNTPRLLVRFYDPNQLRSPFSVTNLTVYAEGSSKALVTNATTDSLALPLRLTNPTVYVLQKIETGNVTRTATLTLSYQTHETFVSKACGIKTTYSTLTATISPTTSWLKGIRIQNSTVDNEKRAHIHLYH</sequence>